<dbReference type="Pfam" id="PF04466">
    <property type="entry name" value="Terminase_3"/>
    <property type="match status" value="1"/>
</dbReference>
<reference evidence="3 4" key="1">
    <citation type="submission" date="2024-02" db="EMBL/GenBank/DDBJ databases">
        <title>Deinococcus carri NBRC 110142.</title>
        <authorList>
            <person name="Ichikawa N."/>
            <person name="Katano-Makiyama Y."/>
            <person name="Hidaka K."/>
        </authorList>
    </citation>
    <scope>NUCLEOTIDE SEQUENCE [LARGE SCALE GENOMIC DNA]</scope>
    <source>
        <strain evidence="3 4">NBRC 110142</strain>
    </source>
</reference>
<feature type="domain" description="Phage terminase large subunit N-terminal" evidence="2">
    <location>
        <begin position="42"/>
        <end position="177"/>
    </location>
</feature>
<evidence type="ECO:0000313" key="3">
    <source>
        <dbReference type="EMBL" id="GAA5514780.1"/>
    </source>
</evidence>
<accession>A0ABP9WDH8</accession>
<proteinExistence type="predicted"/>
<name>A0ABP9WDH8_9DEIO</name>
<dbReference type="Gene3D" id="3.30.420.280">
    <property type="match status" value="1"/>
</dbReference>
<dbReference type="Gene3D" id="3.40.50.300">
    <property type="entry name" value="P-loop containing nucleotide triphosphate hydrolases"/>
    <property type="match status" value="1"/>
</dbReference>
<dbReference type="EMBL" id="BAABRP010000024">
    <property type="protein sequence ID" value="GAA5514780.1"/>
    <property type="molecule type" value="Genomic_DNA"/>
</dbReference>
<evidence type="ECO:0000259" key="2">
    <source>
        <dbReference type="Pfam" id="PF04466"/>
    </source>
</evidence>
<organism evidence="3 4">
    <name type="scientific">Deinococcus carri</name>
    <dbReference type="NCBI Taxonomy" id="1211323"/>
    <lineage>
        <taxon>Bacteria</taxon>
        <taxon>Thermotogati</taxon>
        <taxon>Deinococcota</taxon>
        <taxon>Deinococci</taxon>
        <taxon>Deinococcales</taxon>
        <taxon>Deinococcaceae</taxon>
        <taxon>Deinococcus</taxon>
    </lineage>
</organism>
<evidence type="ECO:0000313" key="4">
    <source>
        <dbReference type="Proteomes" id="UP001401887"/>
    </source>
</evidence>
<dbReference type="InterPro" id="IPR035412">
    <property type="entry name" value="Terminase_L_N"/>
</dbReference>
<dbReference type="Proteomes" id="UP001401887">
    <property type="component" value="Unassembled WGS sequence"/>
</dbReference>
<dbReference type="InterPro" id="IPR027417">
    <property type="entry name" value="P-loop_NTPase"/>
</dbReference>
<comment type="caution">
    <text evidence="3">The sequence shown here is derived from an EMBL/GenBank/DDBJ whole genome shotgun (WGS) entry which is preliminary data.</text>
</comment>
<keyword evidence="4" id="KW-1185">Reference proteome</keyword>
<sequence>MHYTGQWDTLASIEYVRTDVYYDLHVPYAEHYLAEGIWHHNTGKSRANLEKLNMLALKYPGCRLAIVRKKRRSLTETGLVTFEQHVKPACDTRNQQRNVRQSYVYPNGSEIIVAGVDDPVKLMSAEFDVIYVMEATELSVRDWEFLSTRLRNGVIPYQQLLGDCNPGPPSHWLKKRMDAGVTTRIGCNHKDNPRLWDARANAWTPFGRTYIARLNKLTGPRRDRLLNGLWAAAEGMVYSNWRPNIHIVPRFVLPDDWRRIIVIDFGYNHPFVCHWWAISPDGVMYLYREIYRTQRTVKDHARQIRVLTGDEQIEAYVTDHDAEGRATLEQELGIQTIAADKAVAVGIQAVQNRLGREYDPAKPDEPGVVARIFFFEDALVEVDPALLDEETGLAIGPVRTVDEVDGYIWAKGANGETLKEKPVKEADDGMDTTRYAVRYADGFGTPDLPPSGIAGYEQDTNWEGGEEF</sequence>
<gene>
    <name evidence="3" type="ORF">Dcar01_03541</name>
</gene>
<evidence type="ECO:0000256" key="1">
    <source>
        <dbReference type="SAM" id="MobiDB-lite"/>
    </source>
</evidence>
<protein>
    <recommendedName>
        <fullName evidence="2">Phage terminase large subunit N-terminal domain-containing protein</fullName>
    </recommendedName>
</protein>
<feature type="region of interest" description="Disordered" evidence="1">
    <location>
        <begin position="448"/>
        <end position="468"/>
    </location>
</feature>